<organism evidence="1 2">
    <name type="scientific">Penicillium olsonii</name>
    <dbReference type="NCBI Taxonomy" id="99116"/>
    <lineage>
        <taxon>Eukaryota</taxon>
        <taxon>Fungi</taxon>
        <taxon>Dikarya</taxon>
        <taxon>Ascomycota</taxon>
        <taxon>Pezizomycotina</taxon>
        <taxon>Eurotiomycetes</taxon>
        <taxon>Eurotiomycetidae</taxon>
        <taxon>Eurotiales</taxon>
        <taxon>Aspergillaceae</taxon>
        <taxon>Penicillium</taxon>
    </lineage>
</organism>
<dbReference type="EMBL" id="CAJVOS010000104">
    <property type="protein sequence ID" value="CAG8300393.1"/>
    <property type="molecule type" value="Genomic_DNA"/>
</dbReference>
<name>A0A9W4ILX5_PENOL</name>
<comment type="caution">
    <text evidence="1">The sequence shown here is derived from an EMBL/GenBank/DDBJ whole genome shotgun (WGS) entry which is preliminary data.</text>
</comment>
<reference evidence="1" key="1">
    <citation type="submission" date="2021-07" db="EMBL/GenBank/DDBJ databases">
        <authorList>
            <person name="Branca A.L. A."/>
        </authorList>
    </citation>
    <scope>NUCLEOTIDE SEQUENCE</scope>
</reference>
<gene>
    <name evidence="1" type="ORF">POLS_LOCUS9895</name>
</gene>
<protein>
    <submittedName>
        <fullName evidence="1">Uncharacterized protein</fullName>
    </submittedName>
</protein>
<dbReference type="OrthoDB" id="4364220at2759"/>
<accession>A0A9W4ILX5</accession>
<proteinExistence type="predicted"/>
<evidence type="ECO:0000313" key="1">
    <source>
        <dbReference type="EMBL" id="CAG8300393.1"/>
    </source>
</evidence>
<dbReference type="Proteomes" id="UP001153618">
    <property type="component" value="Unassembled WGS sequence"/>
</dbReference>
<dbReference type="AlphaFoldDB" id="A0A9W4ILX5"/>
<sequence length="230" mass="26036">MATFPPWQSTGQQIRKWIQSANEPGCTVSRITLTLDTLPPHRTDWDINSEAEHLDPEHYKWLEHVGIPTTADRLSRTSAYWGTIVMKSEGALTSWTGMTGPSVIFINKVERARNSNDPYMSELTHAVYTKDFKIEGLKHIWVTDIQNDDTALFVNKHVYAPGTELQYPRDAVITWDPSYPHFDALLGTPMGKIVGYFILGAFGQGMRRISHISVFRSFGAPQLRFDIAPV</sequence>
<evidence type="ECO:0000313" key="2">
    <source>
        <dbReference type="Proteomes" id="UP001153618"/>
    </source>
</evidence>
<keyword evidence="2" id="KW-1185">Reference proteome</keyword>